<evidence type="ECO:0000313" key="1">
    <source>
        <dbReference type="EMBL" id="GAK48827.1"/>
    </source>
</evidence>
<evidence type="ECO:0000313" key="2">
    <source>
        <dbReference type="Proteomes" id="UP000030700"/>
    </source>
</evidence>
<reference evidence="1" key="1">
    <citation type="journal article" date="2015" name="PeerJ">
        <title>First genomic representation of candidate bacterial phylum KSB3 points to enhanced environmental sensing as a trigger of wastewater bulking.</title>
        <authorList>
            <person name="Sekiguchi Y."/>
            <person name="Ohashi A."/>
            <person name="Parks D.H."/>
            <person name="Yamauchi T."/>
            <person name="Tyson G.W."/>
            <person name="Hugenholtz P."/>
        </authorList>
    </citation>
    <scope>NUCLEOTIDE SEQUENCE [LARGE SCALE GENOMIC DNA]</scope>
</reference>
<dbReference type="HOGENOM" id="CLU_2462789_0_0_0"/>
<accession>A0A0S6VPA8</accession>
<dbReference type="AlphaFoldDB" id="A0A0S6VPA8"/>
<sequence>MGDALHLRTGNALRLFAAFFQRFLHPFSTENILVYGFRRQFERDIAQQRIGLVERVHGFGGVQQAFDIPQQKFDFGAVGMAHRVTVAV</sequence>
<dbReference type="EMBL" id="DF820455">
    <property type="protein sequence ID" value="GAK48827.1"/>
    <property type="molecule type" value="Genomic_DNA"/>
</dbReference>
<proteinExistence type="predicted"/>
<name>A0A0S6VPA8_9BACT</name>
<keyword evidence="2" id="KW-1185">Reference proteome</keyword>
<protein>
    <submittedName>
        <fullName evidence="1">Uncharacterized protein</fullName>
    </submittedName>
</protein>
<organism evidence="1">
    <name type="scientific">Candidatus Moduliflexus flocculans</name>
    <dbReference type="NCBI Taxonomy" id="1499966"/>
    <lineage>
        <taxon>Bacteria</taxon>
        <taxon>Candidatus Moduliflexota</taxon>
        <taxon>Candidatus Moduliflexia</taxon>
        <taxon>Candidatus Moduliflexales</taxon>
        <taxon>Candidatus Moduliflexaceae</taxon>
    </lineage>
</organism>
<gene>
    <name evidence="1" type="ORF">U14_00038</name>
</gene>
<dbReference type="Proteomes" id="UP000030700">
    <property type="component" value="Unassembled WGS sequence"/>
</dbReference>